<name>A0A433URU5_9CYAN</name>
<evidence type="ECO:0000313" key="10">
    <source>
        <dbReference type="EMBL" id="RUS96527.1"/>
    </source>
</evidence>
<dbReference type="InterPro" id="IPR001375">
    <property type="entry name" value="Peptidase_S9_cat"/>
</dbReference>
<dbReference type="Pfam" id="PF02897">
    <property type="entry name" value="Peptidase_S9_N"/>
    <property type="match status" value="1"/>
</dbReference>
<keyword evidence="7" id="KW-0812">Transmembrane</keyword>
<keyword evidence="5" id="KW-0378">Hydrolase</keyword>
<reference evidence="10" key="1">
    <citation type="submission" date="2018-12" db="EMBL/GenBank/DDBJ databases">
        <authorList>
            <person name="Will S."/>
            <person name="Neumann-Schaal M."/>
            <person name="Henke P."/>
        </authorList>
    </citation>
    <scope>NUCLEOTIDE SEQUENCE</scope>
    <source>
        <strain evidence="10">PCC 7102</strain>
    </source>
</reference>
<dbReference type="SUPFAM" id="SSF50993">
    <property type="entry name" value="Peptidase/esterase 'gauge' domain"/>
    <property type="match status" value="1"/>
</dbReference>
<evidence type="ECO:0000256" key="5">
    <source>
        <dbReference type="ARBA" id="ARBA00022801"/>
    </source>
</evidence>
<dbReference type="Proteomes" id="UP000271624">
    <property type="component" value="Unassembled WGS sequence"/>
</dbReference>
<dbReference type="Gene3D" id="3.40.50.1820">
    <property type="entry name" value="alpha/beta hydrolase"/>
    <property type="match status" value="1"/>
</dbReference>
<keyword evidence="7" id="KW-0472">Membrane</keyword>
<dbReference type="AlphaFoldDB" id="A0A433URU5"/>
<organism evidence="10 11">
    <name type="scientific">Dulcicalothrix desertica PCC 7102</name>
    <dbReference type="NCBI Taxonomy" id="232991"/>
    <lineage>
        <taxon>Bacteria</taxon>
        <taxon>Bacillati</taxon>
        <taxon>Cyanobacteriota</taxon>
        <taxon>Cyanophyceae</taxon>
        <taxon>Nostocales</taxon>
        <taxon>Calotrichaceae</taxon>
        <taxon>Dulcicalothrix</taxon>
    </lineage>
</organism>
<dbReference type="InterPro" id="IPR029058">
    <property type="entry name" value="AB_hydrolase_fold"/>
</dbReference>
<dbReference type="InterPro" id="IPR002470">
    <property type="entry name" value="Peptidase_S9A"/>
</dbReference>
<comment type="catalytic activity">
    <reaction evidence="1">
        <text>Hydrolysis of Pro-|-Xaa &gt;&gt; Ala-|-Xaa in oligopeptides.</text>
        <dbReference type="EC" id="3.4.21.26"/>
    </reaction>
</comment>
<dbReference type="PANTHER" id="PTHR42881">
    <property type="entry name" value="PROLYL ENDOPEPTIDASE"/>
    <property type="match status" value="1"/>
</dbReference>
<keyword evidence="11" id="KW-1185">Reference proteome</keyword>
<keyword evidence="4" id="KW-0645">Protease</keyword>
<evidence type="ECO:0000256" key="3">
    <source>
        <dbReference type="ARBA" id="ARBA00011897"/>
    </source>
</evidence>
<gene>
    <name evidence="10" type="ORF">DSM106972_087140</name>
</gene>
<dbReference type="PROSITE" id="PS00708">
    <property type="entry name" value="PRO_ENDOPEP_SER"/>
    <property type="match status" value="1"/>
</dbReference>
<comment type="similarity">
    <text evidence="2">Belongs to the peptidase S9A family.</text>
</comment>
<dbReference type="InterPro" id="IPR023302">
    <property type="entry name" value="Pept_S9A_N"/>
</dbReference>
<proteinExistence type="inferred from homology"/>
<feature type="domain" description="Peptidase S9A N-terminal" evidence="9">
    <location>
        <begin position="93"/>
        <end position="497"/>
    </location>
</feature>
<comment type="caution">
    <text evidence="10">The sequence shown here is derived from an EMBL/GenBank/DDBJ whole genome shotgun (WGS) entry which is preliminary data.</text>
</comment>
<accession>A0A433URU5</accession>
<keyword evidence="7" id="KW-1133">Transmembrane helix</keyword>
<protein>
    <recommendedName>
        <fullName evidence="3">prolyl oligopeptidase</fullName>
        <ecNumber evidence="3">3.4.21.26</ecNumber>
    </recommendedName>
</protein>
<evidence type="ECO:0000256" key="4">
    <source>
        <dbReference type="ARBA" id="ARBA00022670"/>
    </source>
</evidence>
<dbReference type="PRINTS" id="PR00862">
    <property type="entry name" value="PROLIGOPTASE"/>
</dbReference>
<dbReference type="InterPro" id="IPR002471">
    <property type="entry name" value="Pept_S9_AS"/>
</dbReference>
<feature type="domain" description="Peptidase S9 prolyl oligopeptidase catalytic" evidence="8">
    <location>
        <begin position="554"/>
        <end position="768"/>
    </location>
</feature>
<dbReference type="EC" id="3.4.21.26" evidence="3"/>
<dbReference type="InterPro" id="IPR051167">
    <property type="entry name" value="Prolyl_oligopep/macrocyclase"/>
</dbReference>
<dbReference type="SUPFAM" id="SSF53474">
    <property type="entry name" value="alpha/beta-Hydrolases"/>
    <property type="match status" value="1"/>
</dbReference>
<dbReference type="GO" id="GO:0006508">
    <property type="term" value="P:proteolysis"/>
    <property type="evidence" value="ECO:0007669"/>
    <property type="project" value="UniProtKB-KW"/>
</dbReference>
<evidence type="ECO:0000256" key="6">
    <source>
        <dbReference type="ARBA" id="ARBA00022825"/>
    </source>
</evidence>
<sequence length="771" mass="87410">MNKLIIRLLPFIIPFLTTIIVCKYLLAPNIAVARTTNVDNASRNSTEYLFRHNLFHSPDDFLKGNTLSELGRYYVKVPFRRRPMSSNQSLTYPVSRKVNQVDNYHGTEVADPYRWLEDPDSKETAAWVEAQNQLTFGYLNQIPYREKLKQRLTKLWDYEKYGIPFKEGSNYFYFKNDGLQNQSVLYTQKSLDTEANVLLDPNKLSADGTVALSGLSISDNGKFLAYGLSTSGSDWQEWKVRDIETGKDLDDNLKWIKFSGASWTNDNKGFFYSRYDEPNQKTKLEDVNYYQKLYYHRLGTPQSEDTLIYERRDQKEWGFSGKVTEDGRYLVISVWLGTDSRNLVFYKDLTQPDSNVIELINKFESDFSLVDSDGRVLYFRTDLEAPRGRVIAIDTKEPARANWREVIAQTPETLESVNIVNNLFVADYLKDARSQIKIFDINGKFVRDVELPGIGSVGGFGGKRTDTETFYSFTSFTAPGTIYRYDMITGKSKVFRQPQVDFKPDDYEVKQVFYTSKDGTRVPMFITHKKGIKLDGNNPTYLYAYGGFNVSLTPSFSVSNLVWMEMGGVYAMPSLRGGGEYGEDWHQAGMKQNKQNVFDDFIAAAEWLIANKYTKSTKLAIGGGSNGGLLVGTCMTQRPDLFGAALPAVGVMDMLRFHKFTIGWAWTAEYGSPDNPEDFKTLYAYSPLHNLKPGTAYPATLITTADHDDRVVPAHSFKFAAALQAAHKGSAPVLIRIETKAGHGAGKPTTKIIEEAADKWAFLTRVLDMKM</sequence>
<evidence type="ECO:0000256" key="1">
    <source>
        <dbReference type="ARBA" id="ARBA00001070"/>
    </source>
</evidence>
<dbReference type="GO" id="GO:0005829">
    <property type="term" value="C:cytosol"/>
    <property type="evidence" value="ECO:0007669"/>
    <property type="project" value="TreeGrafter"/>
</dbReference>
<reference evidence="10" key="2">
    <citation type="journal article" date="2019" name="Genome Biol. Evol.">
        <title>Day and night: Metabolic profiles and evolutionary relationships of six axenic non-marine cyanobacteria.</title>
        <authorList>
            <person name="Will S.E."/>
            <person name="Henke P."/>
            <person name="Boedeker C."/>
            <person name="Huang S."/>
            <person name="Brinkmann H."/>
            <person name="Rohde M."/>
            <person name="Jarek M."/>
            <person name="Friedl T."/>
            <person name="Seufert S."/>
            <person name="Schumacher M."/>
            <person name="Overmann J."/>
            <person name="Neumann-Schaal M."/>
            <person name="Petersen J."/>
        </authorList>
    </citation>
    <scope>NUCLEOTIDE SEQUENCE [LARGE SCALE GENOMIC DNA]</scope>
    <source>
        <strain evidence="10">PCC 7102</strain>
    </source>
</reference>
<evidence type="ECO:0000259" key="8">
    <source>
        <dbReference type="Pfam" id="PF00326"/>
    </source>
</evidence>
<feature type="transmembrane region" description="Helical" evidence="7">
    <location>
        <begin position="7"/>
        <end position="26"/>
    </location>
</feature>
<evidence type="ECO:0000313" key="11">
    <source>
        <dbReference type="Proteomes" id="UP000271624"/>
    </source>
</evidence>
<dbReference type="FunFam" id="3.40.50.1820:FF:000005">
    <property type="entry name" value="Prolyl endopeptidase"/>
    <property type="match status" value="1"/>
</dbReference>
<evidence type="ECO:0000259" key="9">
    <source>
        <dbReference type="Pfam" id="PF02897"/>
    </source>
</evidence>
<dbReference type="Pfam" id="PF00326">
    <property type="entry name" value="Peptidase_S9"/>
    <property type="match status" value="1"/>
</dbReference>
<dbReference type="PANTHER" id="PTHR42881:SF2">
    <property type="entry name" value="PROLYL ENDOPEPTIDASE"/>
    <property type="match status" value="1"/>
</dbReference>
<evidence type="ECO:0000256" key="7">
    <source>
        <dbReference type="SAM" id="Phobius"/>
    </source>
</evidence>
<dbReference type="GO" id="GO:0004252">
    <property type="term" value="F:serine-type endopeptidase activity"/>
    <property type="evidence" value="ECO:0007669"/>
    <property type="project" value="UniProtKB-EC"/>
</dbReference>
<keyword evidence="6" id="KW-0720">Serine protease</keyword>
<evidence type="ECO:0000256" key="2">
    <source>
        <dbReference type="ARBA" id="ARBA00005228"/>
    </source>
</evidence>
<dbReference type="GO" id="GO:0070012">
    <property type="term" value="F:oligopeptidase activity"/>
    <property type="evidence" value="ECO:0007669"/>
    <property type="project" value="TreeGrafter"/>
</dbReference>
<dbReference type="Gene3D" id="2.130.10.120">
    <property type="entry name" value="Prolyl oligopeptidase, N-terminal domain"/>
    <property type="match status" value="1"/>
</dbReference>
<dbReference type="FunFam" id="2.130.10.120:FF:000001">
    <property type="entry name" value="Prolyl endopeptidase"/>
    <property type="match status" value="1"/>
</dbReference>
<dbReference type="EMBL" id="RSCL01000036">
    <property type="protein sequence ID" value="RUS96527.1"/>
    <property type="molecule type" value="Genomic_DNA"/>
</dbReference>